<accession>A0A4Y8MG46</accession>
<dbReference type="Proteomes" id="UP000297385">
    <property type="component" value="Unassembled WGS sequence"/>
</dbReference>
<dbReference type="PANTHER" id="PTHR36836:SF1">
    <property type="entry name" value="COLANIC ACID BIOSYNTHESIS PROTEIN WCAK"/>
    <property type="match status" value="1"/>
</dbReference>
<keyword evidence="1" id="KW-1133">Transmembrane helix</keyword>
<keyword evidence="3" id="KW-0808">Transferase</keyword>
<dbReference type="RefSeq" id="WP_134466516.1">
    <property type="nucleotide sequence ID" value="NZ_SNVI01000008.1"/>
</dbReference>
<dbReference type="PANTHER" id="PTHR36836">
    <property type="entry name" value="COLANIC ACID BIOSYNTHESIS PROTEIN WCAK"/>
    <property type="match status" value="1"/>
</dbReference>
<evidence type="ECO:0000313" key="4">
    <source>
        <dbReference type="Proteomes" id="UP000297385"/>
    </source>
</evidence>
<sequence>MKRHLLINWAGMNSGDDYLCEFIVSRLRAFHKVETLRMMSESPVPAVEKEILDSNWYALFTALDSFGNFARVCTELRGADRILLGGGDVLRPEFLSMLPLLLGVVLNRKISLVGVGVVAPHNFVWALIYRIALRGVDVALVRDERSMKLLRQFCSAPVRKAPDLVFAAANAVAPVVCQSRVRDSIVINLRSVSNRAYLSHLKIESLDDGLLCDALASALCASELVSTSRVILLPMVDDSAMEHGYADSESDLQILKKLRDRLPSWVTLDVMPHRPYSIQDLAAIYGAAKVVIAMRLHAVIPAIAWGVPVVALPYASKVNDLRERFPELQTIPIEDLLNGDVSRNCRTIDVASNAVSDTAIARSVGEEAERALDFVMDEAKATATNASKLLITRGVLKLAALIFVSLFVLKAGLNRTAVRRRKTLGVA</sequence>
<dbReference type="EMBL" id="SNVI01000008">
    <property type="protein sequence ID" value="TFE36407.1"/>
    <property type="molecule type" value="Genomic_DNA"/>
</dbReference>
<organism evidence="3 4">
    <name type="scientific">Paraburkholderia dipogonis</name>
    <dbReference type="NCBI Taxonomy" id="1211383"/>
    <lineage>
        <taxon>Bacteria</taxon>
        <taxon>Pseudomonadati</taxon>
        <taxon>Pseudomonadota</taxon>
        <taxon>Betaproteobacteria</taxon>
        <taxon>Burkholderiales</taxon>
        <taxon>Burkholderiaceae</taxon>
        <taxon>Paraburkholderia</taxon>
    </lineage>
</organism>
<evidence type="ECO:0000313" key="3">
    <source>
        <dbReference type="EMBL" id="TFE36407.1"/>
    </source>
</evidence>
<feature type="transmembrane region" description="Helical" evidence="1">
    <location>
        <begin position="394"/>
        <end position="413"/>
    </location>
</feature>
<keyword evidence="1" id="KW-0812">Transmembrane</keyword>
<dbReference type="InterPro" id="IPR007345">
    <property type="entry name" value="Polysacch_pyruvyl_Trfase"/>
</dbReference>
<proteinExistence type="predicted"/>
<dbReference type="GO" id="GO:0016740">
    <property type="term" value="F:transferase activity"/>
    <property type="evidence" value="ECO:0007669"/>
    <property type="project" value="UniProtKB-KW"/>
</dbReference>
<dbReference type="AlphaFoldDB" id="A0A4Y8MG46"/>
<feature type="domain" description="Polysaccharide pyruvyl transferase" evidence="2">
    <location>
        <begin position="58"/>
        <end position="315"/>
    </location>
</feature>
<keyword evidence="1" id="KW-0472">Membrane</keyword>
<evidence type="ECO:0000256" key="1">
    <source>
        <dbReference type="SAM" id="Phobius"/>
    </source>
</evidence>
<protein>
    <submittedName>
        <fullName evidence="3">Polysaccharide pyruvyl transferase family protein</fullName>
    </submittedName>
</protein>
<reference evidence="3 4" key="1">
    <citation type="submission" date="2019-03" db="EMBL/GenBank/DDBJ databases">
        <title>Complete Genome Sequence of Paraburkholderia dipogonis ICMP 19430T, a Nitrogen-fixing Symbiont of the South African Invasive Legume Dipogon lignosus in New Zealand.</title>
        <authorList>
            <person name="De Meyer S.E."/>
        </authorList>
    </citation>
    <scope>NUCLEOTIDE SEQUENCE [LARGE SCALE GENOMIC DNA]</scope>
    <source>
        <strain evidence="3 4">ICMP 19430</strain>
    </source>
</reference>
<dbReference type="Pfam" id="PF04230">
    <property type="entry name" value="PS_pyruv_trans"/>
    <property type="match status" value="1"/>
</dbReference>
<name>A0A4Y8MG46_9BURK</name>
<gene>
    <name evidence="3" type="ORF">E2553_42340</name>
</gene>
<comment type="caution">
    <text evidence="3">The sequence shown here is derived from an EMBL/GenBank/DDBJ whole genome shotgun (WGS) entry which is preliminary data.</text>
</comment>
<evidence type="ECO:0000259" key="2">
    <source>
        <dbReference type="Pfam" id="PF04230"/>
    </source>
</evidence>